<organism evidence="2 3">
    <name type="scientific">Nonomuraea typhae</name>
    <dbReference type="NCBI Taxonomy" id="2603600"/>
    <lineage>
        <taxon>Bacteria</taxon>
        <taxon>Bacillati</taxon>
        <taxon>Actinomycetota</taxon>
        <taxon>Actinomycetes</taxon>
        <taxon>Streptosporangiales</taxon>
        <taxon>Streptosporangiaceae</taxon>
        <taxon>Nonomuraea</taxon>
    </lineage>
</organism>
<evidence type="ECO:0000256" key="1">
    <source>
        <dbReference type="SAM" id="MobiDB-lite"/>
    </source>
</evidence>
<sequence length="331" mass="37577">MDEKAAIEEAVRCRLSLLRYLEDEDRGRMLFLEQMGAFDSGEGLTIGFPPGMMQTAGALRKHYHAELLHAPTWVIEEDVVETLADAWESYPSTTAYSTDVLTPSGFALLARPVPDPEYGDETMAHGIFWTVSDSATGAGSYLKVSDNAQVITIMFLGRLHGLPWHQYDPPRLYPYTSIVWQLDAPGGGHLWEDQVSSRIAETQRAPFVKFLLSLFSIIRDRLAEAQEPHERVKRAADKLKHYRRKQPDLNSTIQVVRFRPRTGSGNKLSESSSGRKLTVRAWTRPFWRMQWYPSTQENKPKLIRSFARGPEGAPEVGRERILLAPKPLKNR</sequence>
<proteinExistence type="predicted"/>
<reference evidence="2 3" key="1">
    <citation type="submission" date="2024-10" db="EMBL/GenBank/DDBJ databases">
        <title>The Natural Products Discovery Center: Release of the First 8490 Sequenced Strains for Exploring Actinobacteria Biosynthetic Diversity.</title>
        <authorList>
            <person name="Kalkreuter E."/>
            <person name="Kautsar S.A."/>
            <person name="Yang D."/>
            <person name="Bader C.D."/>
            <person name="Teijaro C.N."/>
            <person name="Fluegel L."/>
            <person name="Davis C.M."/>
            <person name="Simpson J.R."/>
            <person name="Lauterbach L."/>
            <person name="Steele A.D."/>
            <person name="Gui C."/>
            <person name="Meng S."/>
            <person name="Li G."/>
            <person name="Viehrig K."/>
            <person name="Ye F."/>
            <person name="Su P."/>
            <person name="Kiefer A.F."/>
            <person name="Nichols A."/>
            <person name="Cepeda A.J."/>
            <person name="Yan W."/>
            <person name="Fan B."/>
            <person name="Jiang Y."/>
            <person name="Adhikari A."/>
            <person name="Zheng C.-J."/>
            <person name="Schuster L."/>
            <person name="Cowan T.M."/>
            <person name="Smanski M.J."/>
            <person name="Chevrette M.G."/>
            <person name="De Carvalho L.P.S."/>
            <person name="Shen B."/>
        </authorList>
    </citation>
    <scope>NUCLEOTIDE SEQUENCE [LARGE SCALE GENOMIC DNA]</scope>
    <source>
        <strain evidence="2 3">NPDC050545</strain>
    </source>
</reference>
<dbReference type="EMBL" id="JBITGY010000001">
    <property type="protein sequence ID" value="MFI6495993.1"/>
    <property type="molecule type" value="Genomic_DNA"/>
</dbReference>
<evidence type="ECO:0000313" key="3">
    <source>
        <dbReference type="Proteomes" id="UP001612741"/>
    </source>
</evidence>
<dbReference type="RefSeq" id="WP_397077843.1">
    <property type="nucleotide sequence ID" value="NZ_JBITGY010000001.1"/>
</dbReference>
<keyword evidence="3" id="KW-1185">Reference proteome</keyword>
<protein>
    <submittedName>
        <fullName evidence="2">Uncharacterized protein</fullName>
    </submittedName>
</protein>
<dbReference type="Proteomes" id="UP001612741">
    <property type="component" value="Unassembled WGS sequence"/>
</dbReference>
<comment type="caution">
    <text evidence="2">The sequence shown here is derived from an EMBL/GenBank/DDBJ whole genome shotgun (WGS) entry which is preliminary data.</text>
</comment>
<feature type="region of interest" description="Disordered" evidence="1">
    <location>
        <begin position="308"/>
        <end position="331"/>
    </location>
</feature>
<evidence type="ECO:0000313" key="2">
    <source>
        <dbReference type="EMBL" id="MFI6495993.1"/>
    </source>
</evidence>
<name>A0ABW7YL03_9ACTN</name>
<gene>
    <name evidence="2" type="ORF">ACIBG2_01330</name>
</gene>
<accession>A0ABW7YL03</accession>